<proteinExistence type="predicted"/>
<reference evidence="1" key="1">
    <citation type="journal article" date="2022" name="bioRxiv">
        <title>Sequencing and chromosome-scale assembly of the giantPleurodeles waltlgenome.</title>
        <authorList>
            <person name="Brown T."/>
            <person name="Elewa A."/>
            <person name="Iarovenko S."/>
            <person name="Subramanian E."/>
            <person name="Araus A.J."/>
            <person name="Petzold A."/>
            <person name="Susuki M."/>
            <person name="Suzuki K.-i.T."/>
            <person name="Hayashi T."/>
            <person name="Toyoda A."/>
            <person name="Oliveira C."/>
            <person name="Osipova E."/>
            <person name="Leigh N.D."/>
            <person name="Simon A."/>
            <person name="Yun M.H."/>
        </authorList>
    </citation>
    <scope>NUCLEOTIDE SEQUENCE</scope>
    <source>
        <strain evidence="1">20211129_DDA</strain>
        <tissue evidence="1">Liver</tissue>
    </source>
</reference>
<evidence type="ECO:0000313" key="1">
    <source>
        <dbReference type="EMBL" id="KAJ1193502.1"/>
    </source>
</evidence>
<dbReference type="EMBL" id="JANPWB010000004">
    <property type="protein sequence ID" value="KAJ1193502.1"/>
    <property type="molecule type" value="Genomic_DNA"/>
</dbReference>
<accession>A0AAV7V0R5</accession>
<gene>
    <name evidence="1" type="ORF">NDU88_002799</name>
</gene>
<keyword evidence="2" id="KW-1185">Reference proteome</keyword>
<organism evidence="1 2">
    <name type="scientific">Pleurodeles waltl</name>
    <name type="common">Iberian ribbed newt</name>
    <dbReference type="NCBI Taxonomy" id="8319"/>
    <lineage>
        <taxon>Eukaryota</taxon>
        <taxon>Metazoa</taxon>
        <taxon>Chordata</taxon>
        <taxon>Craniata</taxon>
        <taxon>Vertebrata</taxon>
        <taxon>Euteleostomi</taxon>
        <taxon>Amphibia</taxon>
        <taxon>Batrachia</taxon>
        <taxon>Caudata</taxon>
        <taxon>Salamandroidea</taxon>
        <taxon>Salamandridae</taxon>
        <taxon>Pleurodelinae</taxon>
        <taxon>Pleurodeles</taxon>
    </lineage>
</organism>
<protein>
    <submittedName>
        <fullName evidence="1">Uncharacterized protein</fullName>
    </submittedName>
</protein>
<comment type="caution">
    <text evidence="1">The sequence shown here is derived from an EMBL/GenBank/DDBJ whole genome shotgun (WGS) entry which is preliminary data.</text>
</comment>
<evidence type="ECO:0000313" key="2">
    <source>
        <dbReference type="Proteomes" id="UP001066276"/>
    </source>
</evidence>
<dbReference type="Proteomes" id="UP001066276">
    <property type="component" value="Chromosome 2_2"/>
</dbReference>
<name>A0AAV7V0R5_PLEWA</name>
<dbReference type="AlphaFoldDB" id="A0AAV7V0R5"/>
<sequence>MPIITAGYYHGVHTPGSQAADRRLEGIDSTVSSLAAETKSICLDIAGFQSRVMGLEQLVIAVEDDVNTMPKRDQYLLFLCSKFNDLEHRSCRENSHFFGFPENMEGSDV</sequence>